<dbReference type="Proteomes" id="UP000621799">
    <property type="component" value="Unassembled WGS sequence"/>
</dbReference>
<dbReference type="InterPro" id="IPR031975">
    <property type="entry name" value="Pilin_GH"/>
</dbReference>
<sequence>MFWNQKSIVLPIALSLLVIGCTQTTEEATTDSTSTETIETVPDRSSQKDAASLLVGNWKAIVDTDAETNGLSEEEQQYFDEMMKDFEFIMKFTEDGQVMTSMDDEIAEYKVEGDEIILDGERSQLTVTETELTIETDGETMSFSRTDKDVSEVADLESQMETATEKIEAEIESDIGSASFKEAEAQTYTGAMNRAGQAYYLENAAFANTIEDLALGLQEETDDYQYSIRTTEMASFNYAISKNEEFKSFVGGVFAMEDGVTETVVCVADTPGMSQLGEPTLQENELLCPEGTTQVE</sequence>
<gene>
    <name evidence="3" type="ORF">IQ235_09570</name>
</gene>
<feature type="chain" id="PRO_5037137931" evidence="2">
    <location>
        <begin position="25"/>
        <end position="296"/>
    </location>
</feature>
<dbReference type="Pfam" id="PF16734">
    <property type="entry name" value="Pilin_GH"/>
    <property type="match status" value="1"/>
</dbReference>
<comment type="caution">
    <text evidence="3">The sequence shown here is derived from an EMBL/GenBank/DDBJ whole genome shotgun (WGS) entry which is preliminary data.</text>
</comment>
<reference evidence="3" key="1">
    <citation type="submission" date="2020-10" db="EMBL/GenBank/DDBJ databases">
        <authorList>
            <person name="Castelo-Branco R."/>
            <person name="Eusebio N."/>
            <person name="Adriana R."/>
            <person name="Vieira A."/>
            <person name="Brugerolle De Fraissinette N."/>
            <person name="Rezende De Castro R."/>
            <person name="Schneider M.P."/>
            <person name="Vasconcelos V."/>
            <person name="Leao P.N."/>
        </authorList>
    </citation>
    <scope>NUCLEOTIDE SEQUENCE</scope>
    <source>
        <strain evidence="3">LEGE 11467</strain>
    </source>
</reference>
<evidence type="ECO:0000256" key="1">
    <source>
        <dbReference type="SAM" id="MobiDB-lite"/>
    </source>
</evidence>
<feature type="signal peptide" evidence="2">
    <location>
        <begin position="1"/>
        <end position="24"/>
    </location>
</feature>
<dbReference type="RefSeq" id="WP_264321259.1">
    <property type="nucleotide sequence ID" value="NZ_JADEXN010000142.1"/>
</dbReference>
<evidence type="ECO:0000313" key="4">
    <source>
        <dbReference type="Proteomes" id="UP000621799"/>
    </source>
</evidence>
<feature type="compositionally biased region" description="Low complexity" evidence="1">
    <location>
        <begin position="25"/>
        <end position="40"/>
    </location>
</feature>
<organism evidence="3 4">
    <name type="scientific">Zarconia navalis LEGE 11467</name>
    <dbReference type="NCBI Taxonomy" id="1828826"/>
    <lineage>
        <taxon>Bacteria</taxon>
        <taxon>Bacillati</taxon>
        <taxon>Cyanobacteriota</taxon>
        <taxon>Cyanophyceae</taxon>
        <taxon>Oscillatoriophycideae</taxon>
        <taxon>Oscillatoriales</taxon>
        <taxon>Oscillatoriales incertae sedis</taxon>
        <taxon>Zarconia</taxon>
        <taxon>Zarconia navalis</taxon>
    </lineage>
</organism>
<keyword evidence="4" id="KW-1185">Reference proteome</keyword>
<dbReference type="PROSITE" id="PS51257">
    <property type="entry name" value="PROKAR_LIPOPROTEIN"/>
    <property type="match status" value="1"/>
</dbReference>
<dbReference type="AlphaFoldDB" id="A0A928VXD4"/>
<keyword evidence="2" id="KW-0732">Signal</keyword>
<evidence type="ECO:0000313" key="3">
    <source>
        <dbReference type="EMBL" id="MBE9041028.1"/>
    </source>
</evidence>
<accession>A0A928VXD4</accession>
<evidence type="ECO:0000256" key="2">
    <source>
        <dbReference type="SAM" id="SignalP"/>
    </source>
</evidence>
<dbReference type="EMBL" id="JADEXN010000142">
    <property type="protein sequence ID" value="MBE9041028.1"/>
    <property type="molecule type" value="Genomic_DNA"/>
</dbReference>
<feature type="region of interest" description="Disordered" evidence="1">
    <location>
        <begin position="25"/>
        <end position="46"/>
    </location>
</feature>
<proteinExistence type="predicted"/>
<name>A0A928VXD4_9CYAN</name>
<protein>
    <submittedName>
        <fullName evidence="3">Type IV pilin-like G/H family protein</fullName>
    </submittedName>
</protein>